<protein>
    <submittedName>
        <fullName evidence="4">Phospholipase</fullName>
    </submittedName>
</protein>
<dbReference type="SUPFAM" id="SSF53474">
    <property type="entry name" value="alpha/beta-Hydrolases"/>
    <property type="match status" value="1"/>
</dbReference>
<gene>
    <name evidence="4" type="ORF">D3H65_26810</name>
</gene>
<proteinExistence type="inferred from homology"/>
<evidence type="ECO:0000259" key="3">
    <source>
        <dbReference type="Pfam" id="PF02230"/>
    </source>
</evidence>
<keyword evidence="2" id="KW-0378">Hydrolase</keyword>
<dbReference type="RefSeq" id="WP_119054673.1">
    <property type="nucleotide sequence ID" value="NZ_CP032157.1"/>
</dbReference>
<evidence type="ECO:0000313" key="4">
    <source>
        <dbReference type="EMBL" id="AXY78797.1"/>
    </source>
</evidence>
<evidence type="ECO:0000256" key="2">
    <source>
        <dbReference type="ARBA" id="ARBA00022801"/>
    </source>
</evidence>
<keyword evidence="5" id="KW-1185">Reference proteome</keyword>
<dbReference type="EMBL" id="CP032157">
    <property type="protein sequence ID" value="AXY78797.1"/>
    <property type="molecule type" value="Genomic_DNA"/>
</dbReference>
<dbReference type="InterPro" id="IPR029058">
    <property type="entry name" value="AB_hydrolase_fold"/>
</dbReference>
<dbReference type="OrthoDB" id="9801763at2"/>
<dbReference type="InterPro" id="IPR050565">
    <property type="entry name" value="LYPA1-2/EST-like"/>
</dbReference>
<accession>A0A3B7MXT1</accession>
<dbReference type="PANTHER" id="PTHR10655:SF17">
    <property type="entry name" value="LYSOPHOSPHOLIPASE-LIKE PROTEIN 1"/>
    <property type="match status" value="1"/>
</dbReference>
<evidence type="ECO:0000256" key="1">
    <source>
        <dbReference type="ARBA" id="ARBA00006499"/>
    </source>
</evidence>
<dbReference type="PANTHER" id="PTHR10655">
    <property type="entry name" value="LYSOPHOSPHOLIPASE-RELATED"/>
    <property type="match status" value="1"/>
</dbReference>
<feature type="domain" description="Phospholipase/carboxylesterase/thioesterase" evidence="3">
    <location>
        <begin position="14"/>
        <end position="201"/>
    </location>
</feature>
<comment type="similarity">
    <text evidence="1">Belongs to the AB hydrolase superfamily. AB hydrolase 2 family.</text>
</comment>
<sequence>MHQKDIITAGKKLTEAKKVLIMIHGRGGTAENILSLAEHLAVDDYALLAPQATDNTWYPYSFIAPLQQNEPSLSSALSVLSDTVNELITQGFTEKQLYFLGFSQGACLTLEFVTRNAARYGGVVAFTGGLIGDKIYQEHYSGDFKGTPVFIGTSNPDMHVPVERVYATSNILRDMNADVTEKVYPNMGHTITQDEIDNANTLIFNK</sequence>
<dbReference type="KEGG" id="pseg:D3H65_26810"/>
<dbReference type="InterPro" id="IPR003140">
    <property type="entry name" value="PLipase/COase/thioEstase"/>
</dbReference>
<dbReference type="AlphaFoldDB" id="A0A3B7MXT1"/>
<dbReference type="Pfam" id="PF02230">
    <property type="entry name" value="Abhydrolase_2"/>
    <property type="match status" value="1"/>
</dbReference>
<dbReference type="Gene3D" id="3.40.50.1820">
    <property type="entry name" value="alpha/beta hydrolase"/>
    <property type="match status" value="1"/>
</dbReference>
<organism evidence="4 5">
    <name type="scientific">Paraflavitalea soli</name>
    <dbReference type="NCBI Taxonomy" id="2315862"/>
    <lineage>
        <taxon>Bacteria</taxon>
        <taxon>Pseudomonadati</taxon>
        <taxon>Bacteroidota</taxon>
        <taxon>Chitinophagia</taxon>
        <taxon>Chitinophagales</taxon>
        <taxon>Chitinophagaceae</taxon>
        <taxon>Paraflavitalea</taxon>
    </lineage>
</organism>
<name>A0A3B7MXT1_9BACT</name>
<evidence type="ECO:0000313" key="5">
    <source>
        <dbReference type="Proteomes" id="UP000263900"/>
    </source>
</evidence>
<dbReference type="GO" id="GO:0016787">
    <property type="term" value="F:hydrolase activity"/>
    <property type="evidence" value="ECO:0007669"/>
    <property type="project" value="UniProtKB-KW"/>
</dbReference>
<reference evidence="4 5" key="1">
    <citation type="submission" date="2018-09" db="EMBL/GenBank/DDBJ databases">
        <title>Genome sequencing of strain 6GH32-13.</title>
        <authorList>
            <person name="Weon H.-Y."/>
            <person name="Heo J."/>
            <person name="Kwon S.-W."/>
        </authorList>
    </citation>
    <scope>NUCLEOTIDE SEQUENCE [LARGE SCALE GENOMIC DNA]</scope>
    <source>
        <strain evidence="4 5">5GH32-13</strain>
    </source>
</reference>
<dbReference type="Proteomes" id="UP000263900">
    <property type="component" value="Chromosome"/>
</dbReference>